<reference evidence="18 19" key="1">
    <citation type="submission" date="2018-08" db="EMBL/GenBank/DDBJ databases">
        <title>Recombination of ecologically and evolutionarily significant loci maintains genetic cohesion in the Pseudomonas syringae species complex.</title>
        <authorList>
            <person name="Dillon M."/>
            <person name="Thakur S."/>
            <person name="Almeida R.N.D."/>
            <person name="Weir B.S."/>
            <person name="Guttman D.S."/>
        </authorList>
    </citation>
    <scope>NUCLEOTIDE SEQUENCE [LARGE SCALE GENOMIC DNA]</scope>
    <source>
        <strain evidence="18 19">ICMP 7496</strain>
    </source>
</reference>
<comment type="pathway">
    <text evidence="3 13">Cofactor biosynthesis; riboflavin biosynthesis; 5-amino-6-(D-ribitylamino)uracil from GTP: step 3/4.</text>
</comment>
<dbReference type="GO" id="GO:0009231">
    <property type="term" value="P:riboflavin biosynthetic process"/>
    <property type="evidence" value="ECO:0007669"/>
    <property type="project" value="UniProtKB-UniPathway"/>
</dbReference>
<dbReference type="NCBIfam" id="TIGR00227">
    <property type="entry name" value="ribD_Cterm"/>
    <property type="match status" value="1"/>
</dbReference>
<dbReference type="InterPro" id="IPR002734">
    <property type="entry name" value="RibDG_C"/>
</dbReference>
<evidence type="ECO:0000256" key="12">
    <source>
        <dbReference type="ARBA" id="ARBA00023268"/>
    </source>
</evidence>
<comment type="caution">
    <text evidence="18">The sequence shown here is derived from an EMBL/GenBank/DDBJ whole genome shotgun (WGS) entry which is preliminary data.</text>
</comment>
<feature type="active site" description="Proton donor" evidence="14">
    <location>
        <position position="58"/>
    </location>
</feature>
<dbReference type="SUPFAM" id="SSF53927">
    <property type="entry name" value="Cytidine deaminase-like"/>
    <property type="match status" value="1"/>
</dbReference>
<organism evidence="18 19">
    <name type="scientific">Pseudomonas caricapapayae</name>
    <dbReference type="NCBI Taxonomy" id="46678"/>
    <lineage>
        <taxon>Bacteria</taxon>
        <taxon>Pseudomonadati</taxon>
        <taxon>Pseudomonadota</taxon>
        <taxon>Gammaproteobacteria</taxon>
        <taxon>Pseudomonadales</taxon>
        <taxon>Pseudomonadaceae</taxon>
        <taxon>Pseudomonas</taxon>
    </lineage>
</organism>
<feature type="binding site" evidence="15">
    <location>
        <position position="202"/>
    </location>
    <ligand>
        <name>NADP(+)</name>
        <dbReference type="ChEBI" id="CHEBI:58349"/>
    </ligand>
</feature>
<feature type="binding site" evidence="15">
    <location>
        <position position="190"/>
    </location>
    <ligand>
        <name>substrate</name>
    </ligand>
</feature>
<dbReference type="EC" id="3.5.4.26" evidence="13"/>
<dbReference type="EMBL" id="RBUY01000059">
    <property type="protein sequence ID" value="RMV76961.1"/>
    <property type="molecule type" value="Genomic_DNA"/>
</dbReference>
<evidence type="ECO:0000259" key="17">
    <source>
        <dbReference type="PROSITE" id="PS51747"/>
    </source>
</evidence>
<dbReference type="NCBIfam" id="TIGR00326">
    <property type="entry name" value="eubact_ribD"/>
    <property type="match status" value="1"/>
</dbReference>
<keyword evidence="10 13" id="KW-0521">NADP</keyword>
<protein>
    <recommendedName>
        <fullName evidence="13">Riboflavin biosynthesis protein RibD</fullName>
    </recommendedName>
    <domain>
        <recommendedName>
            <fullName evidence="13">Diaminohydroxyphosphoribosylaminopyrimidine deaminase</fullName>
            <shortName evidence="13">DRAP deaminase</shortName>
            <ecNumber evidence="13">3.5.4.26</ecNumber>
        </recommendedName>
        <alternativeName>
            <fullName evidence="13">Riboflavin-specific deaminase</fullName>
        </alternativeName>
    </domain>
    <domain>
        <recommendedName>
            <fullName evidence="13">5-amino-6-(5-phosphoribosylamino)uracil reductase</fullName>
            <ecNumber evidence="13">1.1.1.193</ecNumber>
        </recommendedName>
        <alternativeName>
            <fullName evidence="13">HTP reductase</fullName>
        </alternativeName>
    </domain>
</protein>
<evidence type="ECO:0000256" key="16">
    <source>
        <dbReference type="PIRSR" id="PIRSR006769-3"/>
    </source>
</evidence>
<feature type="binding site" evidence="15">
    <location>
        <begin position="308"/>
        <end position="314"/>
    </location>
    <ligand>
        <name>NADP(+)</name>
        <dbReference type="ChEBI" id="CHEBI:58349"/>
    </ligand>
</feature>
<dbReference type="InterPro" id="IPR016193">
    <property type="entry name" value="Cytidine_deaminase-like"/>
</dbReference>
<keyword evidence="7 13" id="KW-0479">Metal-binding</keyword>
<sequence length="378" mass="40448">MLTEQAALDVHYMARALELARKGLYSTHPNPRVGCVIVRDGQIVGEGWHVRAGEPHAEVHALRQAGERARGATAYVTLEPCSHQGRTPPCADALVDAGLARVVAAMQDPNPEVSGRGLLRLMNAGIGVQCGVLESEARALNKGFLQRMETGRPYVRVKMAMSLDGRTAMASGESQWITGPEARFAVQRLRAQSSVVLTGADTVLADKARLTVRPDELGLNAELTALAAVRPPLRVLIDGRLRVPLDAPFFQAGSALVVTCAAASARGRYQEDGHEMLALADSAGHVDLRKLMSELATRGVNDVLVEAGPRLAGAFARLGLVDEFQLFIAGKFLGSSARPLLDLPLAQMSEALELNIVEMRAVGNDWRVIALPVRTPGV</sequence>
<dbReference type="Gene3D" id="3.40.140.10">
    <property type="entry name" value="Cytidine Deaminase, domain 2"/>
    <property type="match status" value="1"/>
</dbReference>
<dbReference type="PANTHER" id="PTHR38011">
    <property type="entry name" value="DIHYDROFOLATE REDUCTASE FAMILY PROTEIN (AFU_ORTHOLOGUE AFUA_8G06820)"/>
    <property type="match status" value="1"/>
</dbReference>
<dbReference type="Proteomes" id="UP000269872">
    <property type="component" value="Unassembled WGS sequence"/>
</dbReference>
<feature type="binding site" evidence="15">
    <location>
        <position position="306"/>
    </location>
    <ligand>
        <name>substrate</name>
    </ligand>
</feature>
<dbReference type="InterPro" id="IPR016192">
    <property type="entry name" value="APOBEC/CMP_deaminase_Zn-bd"/>
</dbReference>
<evidence type="ECO:0000256" key="9">
    <source>
        <dbReference type="ARBA" id="ARBA00022833"/>
    </source>
</evidence>
<feature type="binding site" evidence="15">
    <location>
        <position position="213"/>
    </location>
    <ligand>
        <name>substrate</name>
    </ligand>
</feature>
<feature type="binding site" evidence="16">
    <location>
        <position position="81"/>
    </location>
    <ligand>
        <name>Zn(2+)</name>
        <dbReference type="ChEBI" id="CHEBI:29105"/>
        <note>catalytic</note>
    </ligand>
</feature>
<dbReference type="Pfam" id="PF01872">
    <property type="entry name" value="RibD_C"/>
    <property type="match status" value="1"/>
</dbReference>
<comment type="catalytic activity">
    <reaction evidence="13">
        <text>5-amino-6-(5-phospho-D-ribitylamino)uracil + NADP(+) = 5-amino-6-(5-phospho-D-ribosylamino)uracil + NADPH + H(+)</text>
        <dbReference type="Rhea" id="RHEA:17845"/>
        <dbReference type="ChEBI" id="CHEBI:15378"/>
        <dbReference type="ChEBI" id="CHEBI:57783"/>
        <dbReference type="ChEBI" id="CHEBI:58349"/>
        <dbReference type="ChEBI" id="CHEBI:58421"/>
        <dbReference type="ChEBI" id="CHEBI:58453"/>
        <dbReference type="EC" id="1.1.1.193"/>
    </reaction>
</comment>
<comment type="cofactor">
    <cofactor evidence="13 16">
        <name>Zn(2+)</name>
        <dbReference type="ChEBI" id="CHEBI:29105"/>
    </cofactor>
    <text evidence="13 16">Binds 1 zinc ion.</text>
</comment>
<keyword evidence="11 13" id="KW-0560">Oxidoreductase</keyword>
<evidence type="ECO:0000256" key="2">
    <source>
        <dbReference type="ARBA" id="ARBA00004882"/>
    </source>
</evidence>
<feature type="binding site" evidence="15">
    <location>
        <position position="160"/>
    </location>
    <ligand>
        <name>NADP(+)</name>
        <dbReference type="ChEBI" id="CHEBI:58349"/>
    </ligand>
</feature>
<feature type="binding site" evidence="15">
    <location>
        <position position="176"/>
    </location>
    <ligand>
        <name>NADP(+)</name>
        <dbReference type="ChEBI" id="CHEBI:58349"/>
    </ligand>
</feature>
<evidence type="ECO:0000313" key="18">
    <source>
        <dbReference type="EMBL" id="RMV76961.1"/>
    </source>
</evidence>
<dbReference type="InterPro" id="IPR050765">
    <property type="entry name" value="Riboflavin_Biosynth_HTPR"/>
</dbReference>
<evidence type="ECO:0000256" key="14">
    <source>
        <dbReference type="PIRSR" id="PIRSR006769-1"/>
    </source>
</evidence>
<evidence type="ECO:0000256" key="4">
    <source>
        <dbReference type="ARBA" id="ARBA00005259"/>
    </source>
</evidence>
<evidence type="ECO:0000256" key="7">
    <source>
        <dbReference type="ARBA" id="ARBA00022723"/>
    </source>
</evidence>
<dbReference type="PROSITE" id="PS51747">
    <property type="entry name" value="CYT_DCMP_DEAMINASES_2"/>
    <property type="match status" value="1"/>
</dbReference>
<dbReference type="Gene3D" id="3.40.430.10">
    <property type="entry name" value="Dihydrofolate Reductase, subunit A"/>
    <property type="match status" value="1"/>
</dbReference>
<dbReference type="PIRSF" id="PIRSF006769">
    <property type="entry name" value="RibD"/>
    <property type="match status" value="1"/>
</dbReference>
<evidence type="ECO:0000256" key="8">
    <source>
        <dbReference type="ARBA" id="ARBA00022801"/>
    </source>
</evidence>
<evidence type="ECO:0000313" key="19">
    <source>
        <dbReference type="Proteomes" id="UP000269872"/>
    </source>
</evidence>
<keyword evidence="6 13" id="KW-0686">Riboflavin biosynthesis</keyword>
<dbReference type="CDD" id="cd01284">
    <property type="entry name" value="Riboflavin_deaminase-reductase"/>
    <property type="match status" value="1"/>
</dbReference>
<comment type="similarity">
    <text evidence="5 13">In the C-terminal section; belongs to the HTP reductase family.</text>
</comment>
<dbReference type="FunFam" id="3.40.140.10:FF:000025">
    <property type="entry name" value="Riboflavin biosynthesis protein RibD"/>
    <property type="match status" value="1"/>
</dbReference>
<comment type="function">
    <text evidence="1 13">Converts 2,5-diamino-6-(ribosylamino)-4(3h)-pyrimidinone 5'-phosphate into 5-amino-6-(ribosylamino)-2,4(1h,3h)-pyrimidinedione 5'-phosphate.</text>
</comment>
<evidence type="ECO:0000256" key="6">
    <source>
        <dbReference type="ARBA" id="ARBA00022619"/>
    </source>
</evidence>
<dbReference type="PROSITE" id="PS00903">
    <property type="entry name" value="CYT_DCMP_DEAMINASES_1"/>
    <property type="match status" value="1"/>
</dbReference>
<keyword evidence="8 13" id="KW-0378">Hydrolase</keyword>
<dbReference type="PANTHER" id="PTHR38011:SF7">
    <property type="entry name" value="2,5-DIAMINO-6-RIBOSYLAMINO-4(3H)-PYRIMIDINONE 5'-PHOSPHATE REDUCTASE"/>
    <property type="match status" value="1"/>
</dbReference>
<dbReference type="GO" id="GO:0008835">
    <property type="term" value="F:diaminohydroxyphosphoribosylaminopyrimidine deaminase activity"/>
    <property type="evidence" value="ECO:0007669"/>
    <property type="project" value="UniProtKB-EC"/>
</dbReference>
<dbReference type="EC" id="1.1.1.193" evidence="13"/>
<dbReference type="InterPro" id="IPR002125">
    <property type="entry name" value="CMP_dCMP_dom"/>
</dbReference>
<evidence type="ECO:0000256" key="13">
    <source>
        <dbReference type="PIRNR" id="PIRNR006769"/>
    </source>
</evidence>
<dbReference type="InterPro" id="IPR011549">
    <property type="entry name" value="RibD_C"/>
</dbReference>
<accession>A0A3M6F8K9</accession>
<feature type="binding site" evidence="16">
    <location>
        <position position="90"/>
    </location>
    <ligand>
        <name>Zn(2+)</name>
        <dbReference type="ChEBI" id="CHEBI:29105"/>
        <note>catalytic</note>
    </ligand>
</feature>
<proteinExistence type="inferred from homology"/>
<feature type="binding site" evidence="16">
    <location>
        <position position="56"/>
    </location>
    <ligand>
        <name>Zn(2+)</name>
        <dbReference type="ChEBI" id="CHEBI:29105"/>
        <note>catalytic</note>
    </ligand>
</feature>
<feature type="binding site" evidence="15">
    <location>
        <position position="210"/>
    </location>
    <ligand>
        <name>substrate</name>
    </ligand>
</feature>
<dbReference type="UniPathway" id="UPA00275">
    <property type="reaction ID" value="UER00401"/>
</dbReference>
<dbReference type="SUPFAM" id="SSF53597">
    <property type="entry name" value="Dihydrofolate reductase-like"/>
    <property type="match status" value="1"/>
</dbReference>
<evidence type="ECO:0000256" key="3">
    <source>
        <dbReference type="ARBA" id="ARBA00004910"/>
    </source>
</evidence>
<feature type="binding site" evidence="15">
    <location>
        <position position="206"/>
    </location>
    <ligand>
        <name>substrate</name>
    </ligand>
</feature>
<evidence type="ECO:0000256" key="10">
    <source>
        <dbReference type="ARBA" id="ARBA00022857"/>
    </source>
</evidence>
<dbReference type="Pfam" id="PF00383">
    <property type="entry name" value="dCMP_cyt_deam_1"/>
    <property type="match status" value="1"/>
</dbReference>
<keyword evidence="12" id="KW-0511">Multifunctional enzyme</keyword>
<dbReference type="GO" id="GO:0008270">
    <property type="term" value="F:zinc ion binding"/>
    <property type="evidence" value="ECO:0007669"/>
    <property type="project" value="InterPro"/>
</dbReference>
<dbReference type="InterPro" id="IPR004794">
    <property type="entry name" value="Eubact_RibD"/>
</dbReference>
<evidence type="ECO:0000256" key="11">
    <source>
        <dbReference type="ARBA" id="ARBA00023002"/>
    </source>
</evidence>
<dbReference type="AlphaFoldDB" id="A0A3M6F8K9"/>
<feature type="domain" description="CMP/dCMP-type deaminase" evidence="17">
    <location>
        <begin position="7"/>
        <end position="129"/>
    </location>
</feature>
<evidence type="ECO:0000256" key="1">
    <source>
        <dbReference type="ARBA" id="ARBA00002151"/>
    </source>
</evidence>
<comment type="catalytic activity">
    <reaction evidence="13">
        <text>2,5-diamino-6-hydroxy-4-(5-phosphoribosylamino)-pyrimidine + H2O + H(+) = 5-amino-6-(5-phospho-D-ribosylamino)uracil + NH4(+)</text>
        <dbReference type="Rhea" id="RHEA:21868"/>
        <dbReference type="ChEBI" id="CHEBI:15377"/>
        <dbReference type="ChEBI" id="CHEBI:15378"/>
        <dbReference type="ChEBI" id="CHEBI:28938"/>
        <dbReference type="ChEBI" id="CHEBI:58453"/>
        <dbReference type="ChEBI" id="CHEBI:58614"/>
        <dbReference type="EC" id="3.5.4.26"/>
    </reaction>
</comment>
<dbReference type="GO" id="GO:0008703">
    <property type="term" value="F:5-amino-6-(5-phosphoribosylamino)uracil reductase activity"/>
    <property type="evidence" value="ECO:0007669"/>
    <property type="project" value="UniProtKB-EC"/>
</dbReference>
<name>A0A3M6F8K9_9PSED</name>
<keyword evidence="9 13" id="KW-0862">Zinc</keyword>
<feature type="binding site" evidence="15">
    <location>
        <position position="174"/>
    </location>
    <ligand>
        <name>substrate</name>
    </ligand>
</feature>
<dbReference type="InterPro" id="IPR024072">
    <property type="entry name" value="DHFR-like_dom_sf"/>
</dbReference>
<gene>
    <name evidence="18" type="ORF">ALP05_00521</name>
</gene>
<comment type="similarity">
    <text evidence="4 13">In the N-terminal section; belongs to the cytidine and deoxycytidylate deaminase family.</text>
</comment>
<dbReference type="GO" id="GO:0050661">
    <property type="term" value="F:NADP binding"/>
    <property type="evidence" value="ECO:0007669"/>
    <property type="project" value="InterPro"/>
</dbReference>
<evidence type="ECO:0000256" key="15">
    <source>
        <dbReference type="PIRSR" id="PIRSR006769-2"/>
    </source>
</evidence>
<evidence type="ECO:0000256" key="5">
    <source>
        <dbReference type="ARBA" id="ARBA00007417"/>
    </source>
</evidence>
<comment type="pathway">
    <text evidence="2 13">Cofactor biosynthesis; riboflavin biosynthesis; 5-amino-6-(D-ribitylamino)uracil from GTP: step 2/4.</text>
</comment>